<evidence type="ECO:0000259" key="7">
    <source>
        <dbReference type="Pfam" id="PF09335"/>
    </source>
</evidence>
<dbReference type="PANTHER" id="PTHR12677">
    <property type="entry name" value="GOLGI APPARATUS MEMBRANE PROTEIN TVP38-RELATED"/>
    <property type="match status" value="1"/>
</dbReference>
<dbReference type="InterPro" id="IPR032816">
    <property type="entry name" value="VTT_dom"/>
</dbReference>
<feature type="transmembrane region" description="Helical" evidence="6">
    <location>
        <begin position="32"/>
        <end position="55"/>
    </location>
</feature>
<keyword evidence="4 6" id="KW-1133">Transmembrane helix</keyword>
<dbReference type="InterPro" id="IPR015414">
    <property type="entry name" value="TMEM64"/>
</dbReference>
<comment type="similarity">
    <text evidence="6">Belongs to the TVP38/TMEM64 family.</text>
</comment>
<evidence type="ECO:0000313" key="8">
    <source>
        <dbReference type="EMBL" id="TNJ65147.1"/>
    </source>
</evidence>
<comment type="caution">
    <text evidence="8">The sequence shown here is derived from an EMBL/GenBank/DDBJ whole genome shotgun (WGS) entry which is preliminary data.</text>
</comment>
<evidence type="ECO:0000313" key="9">
    <source>
        <dbReference type="Proteomes" id="UP000307943"/>
    </source>
</evidence>
<keyword evidence="2 6" id="KW-1003">Cell membrane</keyword>
<feature type="transmembrane region" description="Helical" evidence="6">
    <location>
        <begin position="62"/>
        <end position="80"/>
    </location>
</feature>
<dbReference type="GO" id="GO:0005886">
    <property type="term" value="C:plasma membrane"/>
    <property type="evidence" value="ECO:0007669"/>
    <property type="project" value="UniProtKB-SubCell"/>
</dbReference>
<keyword evidence="3 6" id="KW-0812">Transmembrane</keyword>
<feature type="transmembrane region" description="Helical" evidence="6">
    <location>
        <begin position="173"/>
        <end position="190"/>
    </location>
</feature>
<evidence type="ECO:0000256" key="3">
    <source>
        <dbReference type="ARBA" id="ARBA00022692"/>
    </source>
</evidence>
<protein>
    <recommendedName>
        <fullName evidence="6">TVP38/TMEM64 family membrane protein</fullName>
    </recommendedName>
</protein>
<evidence type="ECO:0000256" key="5">
    <source>
        <dbReference type="ARBA" id="ARBA00023136"/>
    </source>
</evidence>
<proteinExistence type="inferred from homology"/>
<name>A0A5C4T9Q5_9BACL</name>
<dbReference type="Pfam" id="PF09335">
    <property type="entry name" value="VTT_dom"/>
    <property type="match status" value="1"/>
</dbReference>
<sequence length="196" mass="22070">MIGSFDLSGLDWEDMERLLNQFEALGPLPGLLAAWLESLFPFLPLVAILIANVNIYGLGEGFLLSWIGVFAGAVTVFWIVRRFGSRLRHFVERKSPRSTKLIHWLERHGFMPIFLLACFPFTPSFLVNLVSGISKVPFHTFITATALGKGVMILMVSFAGYDLVDLFKQPWKLVLIIGVFGLMALTGRKIESKYFK</sequence>
<keyword evidence="9" id="KW-1185">Reference proteome</keyword>
<evidence type="ECO:0000256" key="1">
    <source>
        <dbReference type="ARBA" id="ARBA00004651"/>
    </source>
</evidence>
<reference evidence="8 9" key="1">
    <citation type="submission" date="2019-05" db="EMBL/GenBank/DDBJ databases">
        <title>We sequenced the genome of Paenibacillus hemerocallicola KCTC 33185 for further insight into its adaptation and study the phylogeny of Paenibacillus.</title>
        <authorList>
            <person name="Narsing Rao M.P."/>
        </authorList>
    </citation>
    <scope>NUCLEOTIDE SEQUENCE [LARGE SCALE GENOMIC DNA]</scope>
    <source>
        <strain evidence="8 9">KCTC 33185</strain>
    </source>
</reference>
<feature type="transmembrane region" description="Helical" evidence="6">
    <location>
        <begin position="141"/>
        <end position="161"/>
    </location>
</feature>
<dbReference type="OrthoDB" id="1651121at2"/>
<feature type="transmembrane region" description="Helical" evidence="6">
    <location>
        <begin position="109"/>
        <end position="129"/>
    </location>
</feature>
<dbReference type="RefSeq" id="WP_139603271.1">
    <property type="nucleotide sequence ID" value="NZ_VDCQ01000021.1"/>
</dbReference>
<keyword evidence="5 6" id="KW-0472">Membrane</keyword>
<gene>
    <name evidence="8" type="ORF">FE784_16220</name>
</gene>
<dbReference type="EMBL" id="VDCQ01000021">
    <property type="protein sequence ID" value="TNJ65147.1"/>
    <property type="molecule type" value="Genomic_DNA"/>
</dbReference>
<dbReference type="PANTHER" id="PTHR12677:SF55">
    <property type="entry name" value="UNDECAPRENYL PHOSPHATE TRANSPORTER SAOUHSC_00901-RELATED"/>
    <property type="match status" value="1"/>
</dbReference>
<evidence type="ECO:0000256" key="2">
    <source>
        <dbReference type="ARBA" id="ARBA00022475"/>
    </source>
</evidence>
<feature type="domain" description="VTT" evidence="7">
    <location>
        <begin position="44"/>
        <end position="161"/>
    </location>
</feature>
<evidence type="ECO:0000256" key="6">
    <source>
        <dbReference type="RuleBase" id="RU366058"/>
    </source>
</evidence>
<comment type="subcellular location">
    <subcellularLocation>
        <location evidence="1 6">Cell membrane</location>
        <topology evidence="1 6">Multi-pass membrane protein</topology>
    </subcellularLocation>
</comment>
<evidence type="ECO:0000256" key="4">
    <source>
        <dbReference type="ARBA" id="ARBA00022989"/>
    </source>
</evidence>
<organism evidence="8 9">
    <name type="scientific">Paenibacillus hemerocallicola</name>
    <dbReference type="NCBI Taxonomy" id="1172614"/>
    <lineage>
        <taxon>Bacteria</taxon>
        <taxon>Bacillati</taxon>
        <taxon>Bacillota</taxon>
        <taxon>Bacilli</taxon>
        <taxon>Bacillales</taxon>
        <taxon>Paenibacillaceae</taxon>
        <taxon>Paenibacillus</taxon>
    </lineage>
</organism>
<dbReference type="Proteomes" id="UP000307943">
    <property type="component" value="Unassembled WGS sequence"/>
</dbReference>
<accession>A0A5C4T9Q5</accession>
<dbReference type="AlphaFoldDB" id="A0A5C4T9Q5"/>